<evidence type="ECO:0000259" key="9">
    <source>
        <dbReference type="Pfam" id="PF00361"/>
    </source>
</evidence>
<feature type="transmembrane region" description="Helical" evidence="8">
    <location>
        <begin position="141"/>
        <end position="159"/>
    </location>
</feature>
<dbReference type="RefSeq" id="WP_092123551.1">
    <property type="nucleotide sequence ID" value="NZ_FMXO01000020.1"/>
</dbReference>
<keyword evidence="6 8" id="KW-0472">Membrane</keyword>
<feature type="transmembrane region" description="Helical" evidence="8">
    <location>
        <begin position="379"/>
        <end position="401"/>
    </location>
</feature>
<keyword evidence="5 8" id="KW-1133">Transmembrane helix</keyword>
<evidence type="ECO:0000256" key="1">
    <source>
        <dbReference type="ARBA" id="ARBA00004651"/>
    </source>
</evidence>
<dbReference type="InterPro" id="IPR050586">
    <property type="entry name" value="CPA3_Na-H_Antiporter_D"/>
</dbReference>
<organism evidence="10 11">
    <name type="scientific">Desulfonatronum thiosulfatophilum</name>
    <dbReference type="NCBI Taxonomy" id="617002"/>
    <lineage>
        <taxon>Bacteria</taxon>
        <taxon>Pseudomonadati</taxon>
        <taxon>Thermodesulfobacteriota</taxon>
        <taxon>Desulfovibrionia</taxon>
        <taxon>Desulfovibrionales</taxon>
        <taxon>Desulfonatronaceae</taxon>
        <taxon>Desulfonatronum</taxon>
    </lineage>
</organism>
<sequence length="505" mass="54182">MTHLVWAIWTPFLGAMVCLLLRGRAVAWAGLAASLAVFGVCINLVMSVWEHGFVRVELGGWAAPLGIGLYLDGIGALFMLLTAMVGVLVGVYAMSFFGHDSPDHPDRRHGQGRMRPYFWPIWLLLWGGLNGLYLSSDIFNAYVLLEIVGIAAVGLTVLSGTRASLTAGLRYLLATMFASLMYLLGVALLYAQIGRLDFFLLAETMTPSLPVLAAFGLMTFGLLIKGALLPFHFWLPPAHSSAPAPVSAILSAMVTKAAFFLLLRIWFVIFPEILVPATGQLIGLMGAVAVLWGSLQAVRQTSLKMLIAYSTVGQLGYLFLLFALIPGGTHGSEAWASIAWTGMMFHVFSHGLAKAALFLAAGCLVLAMGTDDLRAMRDIAGRLPVITFTLAVAGVSLMGLPPSAGFVAKWMLLKASLASGQWWWVVVIALGGLLTASYVFKILSFTFVPSTSRPMDLKPVPMVMTLVALTLAVLCALFGFRAEEVIAMLPQGVDMAFPDIPGGRP</sequence>
<name>A0A1G6ENW2_9BACT</name>
<feature type="transmembrane region" description="Helical" evidence="8">
    <location>
        <begin position="28"/>
        <end position="49"/>
    </location>
</feature>
<dbReference type="Pfam" id="PF00361">
    <property type="entry name" value="Proton_antipo_M"/>
    <property type="match status" value="1"/>
</dbReference>
<keyword evidence="4 7" id="KW-0812">Transmembrane</keyword>
<dbReference type="PANTHER" id="PTHR42703:SF1">
    <property type="entry name" value="NA(+)_H(+) ANTIPORTER SUBUNIT D1"/>
    <property type="match status" value="1"/>
</dbReference>
<feature type="transmembrane region" description="Helical" evidence="8">
    <location>
        <begin position="6"/>
        <end position="21"/>
    </location>
</feature>
<feature type="transmembrane region" description="Helical" evidence="8">
    <location>
        <begin position="171"/>
        <end position="191"/>
    </location>
</feature>
<dbReference type="GO" id="GO:0005886">
    <property type="term" value="C:plasma membrane"/>
    <property type="evidence" value="ECO:0007669"/>
    <property type="project" value="UniProtKB-SubCell"/>
</dbReference>
<feature type="domain" description="NADH:quinone oxidoreductase/Mrp antiporter transmembrane" evidence="9">
    <location>
        <begin position="135"/>
        <end position="434"/>
    </location>
</feature>
<dbReference type="PANTHER" id="PTHR42703">
    <property type="entry name" value="NADH DEHYDROGENASE"/>
    <property type="match status" value="1"/>
</dbReference>
<feature type="transmembrane region" description="Helical" evidence="8">
    <location>
        <begin position="273"/>
        <end position="294"/>
    </location>
</feature>
<evidence type="ECO:0000256" key="7">
    <source>
        <dbReference type="RuleBase" id="RU000320"/>
    </source>
</evidence>
<feature type="transmembrane region" description="Helical" evidence="8">
    <location>
        <begin position="460"/>
        <end position="480"/>
    </location>
</feature>
<feature type="transmembrane region" description="Helical" evidence="8">
    <location>
        <begin position="345"/>
        <end position="367"/>
    </location>
</feature>
<feature type="transmembrane region" description="Helical" evidence="8">
    <location>
        <begin position="211"/>
        <end position="234"/>
    </location>
</feature>
<evidence type="ECO:0000313" key="11">
    <source>
        <dbReference type="Proteomes" id="UP000198771"/>
    </source>
</evidence>
<evidence type="ECO:0000256" key="2">
    <source>
        <dbReference type="ARBA" id="ARBA00005346"/>
    </source>
</evidence>
<gene>
    <name evidence="10" type="ORF">SAMN05660653_03017</name>
</gene>
<reference evidence="10 11" key="1">
    <citation type="submission" date="2016-10" db="EMBL/GenBank/DDBJ databases">
        <authorList>
            <person name="de Groot N.N."/>
        </authorList>
    </citation>
    <scope>NUCLEOTIDE SEQUENCE [LARGE SCALE GENOMIC DNA]</scope>
    <source>
        <strain evidence="10 11">ASO4-2</strain>
    </source>
</reference>
<feature type="transmembrane region" description="Helical" evidence="8">
    <location>
        <begin position="69"/>
        <end position="97"/>
    </location>
</feature>
<keyword evidence="3" id="KW-1003">Cell membrane</keyword>
<evidence type="ECO:0000313" key="10">
    <source>
        <dbReference type="EMBL" id="SDB59213.1"/>
    </source>
</evidence>
<proteinExistence type="inferred from homology"/>
<feature type="transmembrane region" description="Helical" evidence="8">
    <location>
        <begin position="246"/>
        <end position="267"/>
    </location>
</feature>
<dbReference type="AlphaFoldDB" id="A0A1G6ENW2"/>
<feature type="transmembrane region" description="Helical" evidence="8">
    <location>
        <begin position="306"/>
        <end position="325"/>
    </location>
</feature>
<dbReference type="EMBL" id="FMXO01000020">
    <property type="protein sequence ID" value="SDB59213.1"/>
    <property type="molecule type" value="Genomic_DNA"/>
</dbReference>
<protein>
    <submittedName>
        <fullName evidence="10">Multisubunit sodium/proton antiporter, MrpD subunit</fullName>
    </submittedName>
</protein>
<dbReference type="STRING" id="617002.SAMN05660653_03017"/>
<dbReference type="Proteomes" id="UP000198771">
    <property type="component" value="Unassembled WGS sequence"/>
</dbReference>
<dbReference type="InterPro" id="IPR001750">
    <property type="entry name" value="ND/Mrp_TM"/>
</dbReference>
<keyword evidence="11" id="KW-1185">Reference proteome</keyword>
<feature type="transmembrane region" description="Helical" evidence="8">
    <location>
        <begin position="117"/>
        <end position="135"/>
    </location>
</feature>
<comment type="subcellular location">
    <subcellularLocation>
        <location evidence="1">Cell membrane</location>
        <topology evidence="1">Multi-pass membrane protein</topology>
    </subcellularLocation>
    <subcellularLocation>
        <location evidence="7">Membrane</location>
        <topology evidence="7">Multi-pass membrane protein</topology>
    </subcellularLocation>
</comment>
<evidence type="ECO:0000256" key="5">
    <source>
        <dbReference type="ARBA" id="ARBA00022989"/>
    </source>
</evidence>
<evidence type="ECO:0000256" key="4">
    <source>
        <dbReference type="ARBA" id="ARBA00022692"/>
    </source>
</evidence>
<evidence type="ECO:0000256" key="3">
    <source>
        <dbReference type="ARBA" id="ARBA00022475"/>
    </source>
</evidence>
<evidence type="ECO:0000256" key="8">
    <source>
        <dbReference type="SAM" id="Phobius"/>
    </source>
</evidence>
<dbReference type="OrthoDB" id="9768329at2"/>
<comment type="similarity">
    <text evidence="2">Belongs to the CPA3 antiporters (TC 2.A.63) subunit D family.</text>
</comment>
<feature type="transmembrane region" description="Helical" evidence="8">
    <location>
        <begin position="421"/>
        <end position="448"/>
    </location>
</feature>
<accession>A0A1G6ENW2</accession>
<evidence type="ECO:0000256" key="6">
    <source>
        <dbReference type="ARBA" id="ARBA00023136"/>
    </source>
</evidence>
<dbReference type="PRINTS" id="PR01434">
    <property type="entry name" value="NADHDHGNASE5"/>
</dbReference>